<evidence type="ECO:0000256" key="7">
    <source>
        <dbReference type="SAM" id="MobiDB-lite"/>
    </source>
</evidence>
<evidence type="ECO:0000256" key="3">
    <source>
        <dbReference type="ARBA" id="ARBA00022723"/>
    </source>
</evidence>
<evidence type="ECO:0000256" key="2">
    <source>
        <dbReference type="ARBA" id="ARBA00005896"/>
    </source>
</evidence>
<organism evidence="9 10">
    <name type="scientific">Byssothecium circinans</name>
    <dbReference type="NCBI Taxonomy" id="147558"/>
    <lineage>
        <taxon>Eukaryota</taxon>
        <taxon>Fungi</taxon>
        <taxon>Dikarya</taxon>
        <taxon>Ascomycota</taxon>
        <taxon>Pezizomycotina</taxon>
        <taxon>Dothideomycetes</taxon>
        <taxon>Pleosporomycetidae</taxon>
        <taxon>Pleosporales</taxon>
        <taxon>Massarineae</taxon>
        <taxon>Massarinaceae</taxon>
        <taxon>Byssothecium</taxon>
    </lineage>
</organism>
<keyword evidence="5" id="KW-0560">Oxidoreductase</keyword>
<keyword evidence="4" id="KW-0223">Dioxygenase</keyword>
<dbReference type="Proteomes" id="UP000800035">
    <property type="component" value="Unassembled WGS sequence"/>
</dbReference>
<dbReference type="PANTHER" id="PTHR30468">
    <property type="entry name" value="ALPHA-KETOGLUTARATE-DEPENDENT SULFONATE DIOXYGENASE"/>
    <property type="match status" value="1"/>
</dbReference>
<feature type="compositionally biased region" description="Basic and acidic residues" evidence="7">
    <location>
        <begin position="390"/>
        <end position="401"/>
    </location>
</feature>
<dbReference type="GO" id="GO:0046872">
    <property type="term" value="F:metal ion binding"/>
    <property type="evidence" value="ECO:0007669"/>
    <property type="project" value="UniProtKB-KW"/>
</dbReference>
<gene>
    <name evidence="9" type="ORF">CC80DRAFT_488993</name>
</gene>
<feature type="compositionally biased region" description="Polar residues" evidence="7">
    <location>
        <begin position="11"/>
        <end position="31"/>
    </location>
</feature>
<feature type="domain" description="TauD/TfdA-like" evidence="8">
    <location>
        <begin position="58"/>
        <end position="265"/>
    </location>
</feature>
<sequence length="451" mass="50006">MVLLERRTRGSTKANSSQNSYINDQDLSKQSVDIKDSDNSPLSSEPPSQTLSSIATTTELSTSIGTVLSGIQLSDLKPSQLVELSHLVADRGVVLLRHQNLDHNSQDRNSQHFGPVAKTPPEEDAQDDAEEEENEWRTDNTFSNHSPSYSILRISDDHTEGGETAFTSQYGLYDALSTPMQNLLDGLNTISPSQHKNPAVRTHPLTKLKALNVLPSSVARFAELKRKESENLLHFLSLHLNSSDAHTLRWKWQAGDVAIYDNRAAAYKHISVRPRSFTKTVSHGDKAYFDPASESRAQRTQRVAQEAKEKDETVKARKARFNNTPLRRILERQLSPEANTYLAQGQAGLEDTLPPSSTIPQDEKKSGRADSVFSDGENAQDHISAVRSSESAEKRTERWTEEVINGYTSPAPASGPAPATKSKTKGKSNTPLRRIIERQVSSHSPRRISVK</sequence>
<evidence type="ECO:0000259" key="8">
    <source>
        <dbReference type="Pfam" id="PF02668"/>
    </source>
</evidence>
<keyword evidence="6" id="KW-0408">Iron</keyword>
<feature type="compositionally biased region" description="Polar residues" evidence="7">
    <location>
        <begin position="39"/>
        <end position="54"/>
    </location>
</feature>
<dbReference type="InterPro" id="IPR051323">
    <property type="entry name" value="AtsK-like"/>
</dbReference>
<evidence type="ECO:0000313" key="9">
    <source>
        <dbReference type="EMBL" id="KAF1960719.1"/>
    </source>
</evidence>
<dbReference type="GO" id="GO:0005737">
    <property type="term" value="C:cytoplasm"/>
    <property type="evidence" value="ECO:0007669"/>
    <property type="project" value="TreeGrafter"/>
</dbReference>
<comment type="similarity">
    <text evidence="2">Belongs to the TfdA dioxygenase family.</text>
</comment>
<evidence type="ECO:0000256" key="6">
    <source>
        <dbReference type="ARBA" id="ARBA00023004"/>
    </source>
</evidence>
<reference evidence="9" key="1">
    <citation type="journal article" date="2020" name="Stud. Mycol.">
        <title>101 Dothideomycetes genomes: a test case for predicting lifestyles and emergence of pathogens.</title>
        <authorList>
            <person name="Haridas S."/>
            <person name="Albert R."/>
            <person name="Binder M."/>
            <person name="Bloem J."/>
            <person name="Labutti K."/>
            <person name="Salamov A."/>
            <person name="Andreopoulos B."/>
            <person name="Baker S."/>
            <person name="Barry K."/>
            <person name="Bills G."/>
            <person name="Bluhm B."/>
            <person name="Cannon C."/>
            <person name="Castanera R."/>
            <person name="Culley D."/>
            <person name="Daum C."/>
            <person name="Ezra D."/>
            <person name="Gonzalez J."/>
            <person name="Henrissat B."/>
            <person name="Kuo A."/>
            <person name="Liang C."/>
            <person name="Lipzen A."/>
            <person name="Lutzoni F."/>
            <person name="Magnuson J."/>
            <person name="Mondo S."/>
            <person name="Nolan M."/>
            <person name="Ohm R."/>
            <person name="Pangilinan J."/>
            <person name="Park H.-J."/>
            <person name="Ramirez L."/>
            <person name="Alfaro M."/>
            <person name="Sun H."/>
            <person name="Tritt A."/>
            <person name="Yoshinaga Y."/>
            <person name="Zwiers L.-H."/>
            <person name="Turgeon B."/>
            <person name="Goodwin S."/>
            <person name="Spatafora J."/>
            <person name="Crous P."/>
            <person name="Grigoriev I."/>
        </authorList>
    </citation>
    <scope>NUCLEOTIDE SEQUENCE</scope>
    <source>
        <strain evidence="9">CBS 675.92</strain>
    </source>
</reference>
<dbReference type="OrthoDB" id="10257314at2759"/>
<dbReference type="GO" id="GO:0016706">
    <property type="term" value="F:2-oxoglutarate-dependent dioxygenase activity"/>
    <property type="evidence" value="ECO:0007669"/>
    <property type="project" value="TreeGrafter"/>
</dbReference>
<accession>A0A6A5U9T1</accession>
<protein>
    <submittedName>
        <fullName evidence="9">Clavaminate synthase-like protein</fullName>
    </submittedName>
</protein>
<feature type="compositionally biased region" description="Acidic residues" evidence="7">
    <location>
        <begin position="122"/>
        <end position="134"/>
    </location>
</feature>
<feature type="region of interest" description="Disordered" evidence="7">
    <location>
        <begin position="102"/>
        <end position="142"/>
    </location>
</feature>
<evidence type="ECO:0000313" key="10">
    <source>
        <dbReference type="Proteomes" id="UP000800035"/>
    </source>
</evidence>
<feature type="region of interest" description="Disordered" evidence="7">
    <location>
        <begin position="347"/>
        <end position="451"/>
    </location>
</feature>
<dbReference type="InterPro" id="IPR003819">
    <property type="entry name" value="TauD/TfdA-like"/>
</dbReference>
<name>A0A6A5U9T1_9PLEO</name>
<evidence type="ECO:0000256" key="5">
    <source>
        <dbReference type="ARBA" id="ARBA00023002"/>
    </source>
</evidence>
<evidence type="ECO:0000256" key="4">
    <source>
        <dbReference type="ARBA" id="ARBA00022964"/>
    </source>
</evidence>
<evidence type="ECO:0000256" key="1">
    <source>
        <dbReference type="ARBA" id="ARBA00001954"/>
    </source>
</evidence>
<keyword evidence="3" id="KW-0479">Metal-binding</keyword>
<dbReference type="Pfam" id="PF02668">
    <property type="entry name" value="TauD"/>
    <property type="match status" value="1"/>
</dbReference>
<feature type="compositionally biased region" description="Low complexity" evidence="7">
    <location>
        <begin position="409"/>
        <end position="419"/>
    </location>
</feature>
<dbReference type="AlphaFoldDB" id="A0A6A5U9T1"/>
<dbReference type="PANTHER" id="PTHR30468:SF31">
    <property type="entry name" value="ALPHA-KETOGLUTARATE-DEPENDENT SULFONATE DIOXYGENASE-RELATED"/>
    <property type="match status" value="1"/>
</dbReference>
<keyword evidence="10" id="KW-1185">Reference proteome</keyword>
<comment type="cofactor">
    <cofactor evidence="1">
        <name>Fe(2+)</name>
        <dbReference type="ChEBI" id="CHEBI:29033"/>
    </cofactor>
</comment>
<dbReference type="EMBL" id="ML976982">
    <property type="protein sequence ID" value="KAF1960719.1"/>
    <property type="molecule type" value="Genomic_DNA"/>
</dbReference>
<dbReference type="SUPFAM" id="SSF51197">
    <property type="entry name" value="Clavaminate synthase-like"/>
    <property type="match status" value="1"/>
</dbReference>
<dbReference type="InterPro" id="IPR042098">
    <property type="entry name" value="TauD-like_sf"/>
</dbReference>
<dbReference type="Gene3D" id="3.60.130.10">
    <property type="entry name" value="Clavaminate synthase-like"/>
    <property type="match status" value="1"/>
</dbReference>
<feature type="region of interest" description="Disordered" evidence="7">
    <location>
        <begin position="1"/>
        <end position="54"/>
    </location>
</feature>
<proteinExistence type="inferred from homology"/>